<accession>A0A8X6NJ81</accession>
<comment type="caution">
    <text evidence="1">The sequence shown here is derived from an EMBL/GenBank/DDBJ whole genome shotgun (WGS) entry which is preliminary data.</text>
</comment>
<name>A0A8X6NJ81_NEPPI</name>
<proteinExistence type="predicted"/>
<gene>
    <name evidence="1" type="ORF">NPIL_41821</name>
</gene>
<dbReference type="Proteomes" id="UP000887013">
    <property type="component" value="Unassembled WGS sequence"/>
</dbReference>
<keyword evidence="2" id="KW-1185">Reference proteome</keyword>
<evidence type="ECO:0000313" key="1">
    <source>
        <dbReference type="EMBL" id="GFT17421.1"/>
    </source>
</evidence>
<dbReference type="AlphaFoldDB" id="A0A8X6NJ81"/>
<sequence>MVQLLVLARSRFDFIERSLDSNLAEVKIGRYKSSDVLFHSPSNVVSRIRPFSQVVTAELKATTYAWDLIIGGFWNMGSVLIARWFSTQALVPPEGDK</sequence>
<dbReference type="EMBL" id="BMAW01105002">
    <property type="protein sequence ID" value="GFT17421.1"/>
    <property type="molecule type" value="Genomic_DNA"/>
</dbReference>
<reference evidence="1" key="1">
    <citation type="submission" date="2020-08" db="EMBL/GenBank/DDBJ databases">
        <title>Multicomponent nature underlies the extraordinary mechanical properties of spider dragline silk.</title>
        <authorList>
            <person name="Kono N."/>
            <person name="Nakamura H."/>
            <person name="Mori M."/>
            <person name="Yoshida Y."/>
            <person name="Ohtoshi R."/>
            <person name="Malay A.D."/>
            <person name="Moran D.A.P."/>
            <person name="Tomita M."/>
            <person name="Numata K."/>
            <person name="Arakawa K."/>
        </authorList>
    </citation>
    <scope>NUCLEOTIDE SEQUENCE</scope>
</reference>
<organism evidence="1 2">
    <name type="scientific">Nephila pilipes</name>
    <name type="common">Giant wood spider</name>
    <name type="synonym">Nephila maculata</name>
    <dbReference type="NCBI Taxonomy" id="299642"/>
    <lineage>
        <taxon>Eukaryota</taxon>
        <taxon>Metazoa</taxon>
        <taxon>Ecdysozoa</taxon>
        <taxon>Arthropoda</taxon>
        <taxon>Chelicerata</taxon>
        <taxon>Arachnida</taxon>
        <taxon>Araneae</taxon>
        <taxon>Araneomorphae</taxon>
        <taxon>Entelegynae</taxon>
        <taxon>Araneoidea</taxon>
        <taxon>Nephilidae</taxon>
        <taxon>Nephila</taxon>
    </lineage>
</organism>
<protein>
    <submittedName>
        <fullName evidence="1">Uncharacterized protein</fullName>
    </submittedName>
</protein>
<evidence type="ECO:0000313" key="2">
    <source>
        <dbReference type="Proteomes" id="UP000887013"/>
    </source>
</evidence>